<gene>
    <name evidence="1" type="primary">inhA-5</name>
    <name evidence="1" type="ORF">Cob_v006957</name>
</gene>
<dbReference type="SUPFAM" id="SSF52317">
    <property type="entry name" value="Class I glutamine amidotransferase-like"/>
    <property type="match status" value="1"/>
</dbReference>
<protein>
    <submittedName>
        <fullName evidence="1">Isonitrile hydratase</fullName>
    </submittedName>
</protein>
<sequence>MSFDLSNPNRKIHAGVILTKGMLNLPKAMHVDALELELHWVTEDGSPAKMKSGALLQPTDTFETCPPLDIAFMGAHDASYKTGAGELSYIRKTYAHCGAFLTIYGGVIPLLEPGLVVGKTATCPRPYVELLRKSAPVVNGVDRRWARDGKIWTSNSLLNGTDLVRAFAIATWGGRTGLIEALLDTGHYPDRNVDFEDFYGHHYVADQDSKCSGCCPRLFAI</sequence>
<dbReference type="InterPro" id="IPR029062">
    <property type="entry name" value="Class_I_gatase-like"/>
</dbReference>
<dbReference type="HOGENOM" id="CLU_000445_44_8_1"/>
<dbReference type="InterPro" id="IPR052158">
    <property type="entry name" value="INH-QAR"/>
</dbReference>
<accession>N4VTF2</accession>
<dbReference type="eggNOG" id="ENOG502SMQ8">
    <property type="taxonomic scope" value="Eukaryota"/>
</dbReference>
<name>N4VTF2_COLOR</name>
<evidence type="ECO:0000313" key="2">
    <source>
        <dbReference type="Proteomes" id="UP000014480"/>
    </source>
</evidence>
<dbReference type="Gene3D" id="3.40.50.880">
    <property type="match status" value="1"/>
</dbReference>
<proteinExistence type="predicted"/>
<comment type="caution">
    <text evidence="1">The sequence shown here is derived from an EMBL/GenBank/DDBJ whole genome shotgun (WGS) entry which is preliminary data.</text>
</comment>
<dbReference type="Proteomes" id="UP000014480">
    <property type="component" value="Unassembled WGS sequence"/>
</dbReference>
<keyword evidence="2" id="KW-1185">Reference proteome</keyword>
<dbReference type="AlphaFoldDB" id="N4VTF2"/>
<dbReference type="OrthoDB" id="543156at2759"/>
<reference evidence="2" key="1">
    <citation type="journal article" date="2013" name="New Phytol.">
        <title>Comparative genomic and transcriptomic analyses reveal the hemibiotrophic stage shift of Colletotrichum fungi.</title>
        <authorList>
            <person name="Gan P."/>
            <person name="Ikeda K."/>
            <person name="Irieda H."/>
            <person name="Narusaka M."/>
            <person name="O'Connell R.J."/>
            <person name="Narusaka Y."/>
            <person name="Takano Y."/>
            <person name="Kubo Y."/>
            <person name="Shirasu K."/>
        </authorList>
    </citation>
    <scope>NUCLEOTIDE SEQUENCE [LARGE SCALE GENOMIC DNA]</scope>
    <source>
        <strain evidence="2">104-T / ATCC 96160 / CBS 514.97 / LARS 414 / MAFF 240422</strain>
    </source>
</reference>
<dbReference type="EMBL" id="AMCV02000018">
    <property type="protein sequence ID" value="TDZ20184.1"/>
    <property type="molecule type" value="Genomic_DNA"/>
</dbReference>
<dbReference type="PANTHER" id="PTHR43130">
    <property type="entry name" value="ARAC-FAMILY TRANSCRIPTIONAL REGULATOR"/>
    <property type="match status" value="1"/>
</dbReference>
<organism evidence="1 2">
    <name type="scientific">Colletotrichum orbiculare (strain 104-T / ATCC 96160 / CBS 514.97 / LARS 414 / MAFF 240422)</name>
    <name type="common">Cucumber anthracnose fungus</name>
    <name type="synonym">Colletotrichum lagenarium</name>
    <dbReference type="NCBI Taxonomy" id="1213857"/>
    <lineage>
        <taxon>Eukaryota</taxon>
        <taxon>Fungi</taxon>
        <taxon>Dikarya</taxon>
        <taxon>Ascomycota</taxon>
        <taxon>Pezizomycotina</taxon>
        <taxon>Sordariomycetes</taxon>
        <taxon>Hypocreomycetidae</taxon>
        <taxon>Glomerellales</taxon>
        <taxon>Glomerellaceae</taxon>
        <taxon>Colletotrichum</taxon>
        <taxon>Colletotrichum orbiculare species complex</taxon>
    </lineage>
</organism>
<evidence type="ECO:0000313" key="1">
    <source>
        <dbReference type="EMBL" id="TDZ20184.1"/>
    </source>
</evidence>
<reference evidence="2" key="2">
    <citation type="journal article" date="2019" name="Mol. Plant Microbe Interact.">
        <title>Genome sequence resources for four phytopathogenic fungi from the Colletotrichum orbiculare species complex.</title>
        <authorList>
            <person name="Gan P."/>
            <person name="Tsushima A."/>
            <person name="Narusaka M."/>
            <person name="Narusaka Y."/>
            <person name="Takano Y."/>
            <person name="Kubo Y."/>
            <person name="Shirasu K."/>
        </authorList>
    </citation>
    <scope>GENOME REANNOTATION</scope>
    <source>
        <strain evidence="2">104-T / ATCC 96160 / CBS 514.97 / LARS 414 / MAFF 240422</strain>
    </source>
</reference>
<dbReference type="PANTHER" id="PTHR43130:SF7">
    <property type="entry name" value="DJ-1_PFPI DOMAIN-CONTAINING PROTEIN"/>
    <property type="match status" value="1"/>
</dbReference>
<dbReference type="STRING" id="1213857.N4VTF2"/>